<dbReference type="InterPro" id="IPR050861">
    <property type="entry name" value="Dihydroxyacetone_Kinase"/>
</dbReference>
<name>A0A8I2YX16_9AGAM</name>
<keyword evidence="6" id="KW-0418">Kinase</keyword>
<dbReference type="FunFam" id="3.30.1180.20:FF:000001">
    <property type="entry name" value="Dihydroxyacetone kinase 1"/>
    <property type="match status" value="1"/>
</dbReference>
<evidence type="ECO:0000256" key="9">
    <source>
        <dbReference type="ARBA" id="ARBA00047974"/>
    </source>
</evidence>
<evidence type="ECO:0000256" key="7">
    <source>
        <dbReference type="ARBA" id="ARBA00022798"/>
    </source>
</evidence>
<evidence type="ECO:0000259" key="11">
    <source>
        <dbReference type="PROSITE" id="PS51480"/>
    </source>
</evidence>
<dbReference type="InterPro" id="IPR004006">
    <property type="entry name" value="DhaK_dom"/>
</dbReference>
<feature type="domain" description="DhaL" evidence="11">
    <location>
        <begin position="461"/>
        <end position="680"/>
    </location>
</feature>
<keyword evidence="4" id="KW-0808">Transferase</keyword>
<comment type="caution">
    <text evidence="13">The sequence shown here is derived from an EMBL/GenBank/DDBJ whole genome shotgun (WGS) entry which is preliminary data.</text>
</comment>
<evidence type="ECO:0000256" key="6">
    <source>
        <dbReference type="ARBA" id="ARBA00022777"/>
    </source>
</evidence>
<comment type="similarity">
    <text evidence="3">Belongs to the dihydroxyacetone kinase (DAK) family.</text>
</comment>
<evidence type="ECO:0000256" key="1">
    <source>
        <dbReference type="ARBA" id="ARBA00003264"/>
    </source>
</evidence>
<dbReference type="Pfam" id="PF02734">
    <property type="entry name" value="Dak2"/>
    <property type="match status" value="2"/>
</dbReference>
<dbReference type="GO" id="GO:0019588">
    <property type="term" value="P:anaerobic glycerol catabolic process"/>
    <property type="evidence" value="ECO:0007669"/>
    <property type="project" value="UniProtKB-UniPathway"/>
</dbReference>
<dbReference type="FunFam" id="3.40.50.10440:FF:000001">
    <property type="entry name" value="Dihydroxyacetone kinase, DhaK subunit"/>
    <property type="match status" value="1"/>
</dbReference>
<dbReference type="Pfam" id="PF02733">
    <property type="entry name" value="Dak1"/>
    <property type="match status" value="1"/>
</dbReference>
<keyword evidence="5" id="KW-0547">Nucleotide-binding</keyword>
<dbReference type="SUPFAM" id="SSF101473">
    <property type="entry name" value="DhaL-like"/>
    <property type="match status" value="1"/>
</dbReference>
<comment type="function">
    <text evidence="1">Catalyzes both the phosphorylation of dihydroxyacetone and of glyceraldehyde.</text>
</comment>
<dbReference type="GO" id="GO:0005829">
    <property type="term" value="C:cytosol"/>
    <property type="evidence" value="ECO:0007669"/>
    <property type="project" value="TreeGrafter"/>
</dbReference>
<evidence type="ECO:0000256" key="8">
    <source>
        <dbReference type="ARBA" id="ARBA00022840"/>
    </source>
</evidence>
<evidence type="ECO:0000313" key="14">
    <source>
        <dbReference type="Proteomes" id="UP000683000"/>
    </source>
</evidence>
<organism evidence="13 14">
    <name type="scientific">Boletus reticuloceps</name>
    <dbReference type="NCBI Taxonomy" id="495285"/>
    <lineage>
        <taxon>Eukaryota</taxon>
        <taxon>Fungi</taxon>
        <taxon>Dikarya</taxon>
        <taxon>Basidiomycota</taxon>
        <taxon>Agaricomycotina</taxon>
        <taxon>Agaricomycetes</taxon>
        <taxon>Agaricomycetidae</taxon>
        <taxon>Boletales</taxon>
        <taxon>Boletineae</taxon>
        <taxon>Boletaceae</taxon>
        <taxon>Boletoideae</taxon>
        <taxon>Boletus</taxon>
    </lineage>
</organism>
<accession>A0A8I2YX16</accession>
<evidence type="ECO:0000313" key="13">
    <source>
        <dbReference type="EMBL" id="KAG6380021.1"/>
    </source>
</evidence>
<dbReference type="EMBL" id="JAGFBS010000003">
    <property type="protein sequence ID" value="KAG6380021.1"/>
    <property type="molecule type" value="Genomic_DNA"/>
</dbReference>
<keyword evidence="7" id="KW-0319">Glycerol metabolism</keyword>
<dbReference type="PROSITE" id="PS51480">
    <property type="entry name" value="DHAL"/>
    <property type="match status" value="1"/>
</dbReference>
<evidence type="ECO:0000256" key="5">
    <source>
        <dbReference type="ARBA" id="ARBA00022741"/>
    </source>
</evidence>
<comment type="pathway">
    <text evidence="2">Polyol metabolism; glycerol fermentation; glycerone phosphate from glycerol (oxidative route): step 2/2.</text>
</comment>
<keyword evidence="8" id="KW-0067">ATP-binding</keyword>
<evidence type="ECO:0000256" key="4">
    <source>
        <dbReference type="ARBA" id="ARBA00022679"/>
    </source>
</evidence>
<dbReference type="GO" id="GO:0005524">
    <property type="term" value="F:ATP binding"/>
    <property type="evidence" value="ECO:0007669"/>
    <property type="project" value="UniProtKB-KW"/>
</dbReference>
<gene>
    <name evidence="13" type="ORF">JVT61DRAFT_8098</name>
</gene>
<dbReference type="GO" id="GO:0004371">
    <property type="term" value="F:glycerone kinase activity"/>
    <property type="evidence" value="ECO:0007669"/>
    <property type="project" value="UniProtKB-EC"/>
</dbReference>
<dbReference type="SUPFAM" id="SSF82549">
    <property type="entry name" value="DAK1/DegV-like"/>
    <property type="match status" value="1"/>
</dbReference>
<keyword evidence="14" id="KW-1185">Reference proteome</keyword>
<dbReference type="UniPathway" id="UPA00617">
    <property type="reaction ID" value="UER00669"/>
</dbReference>
<evidence type="ECO:0000256" key="3">
    <source>
        <dbReference type="ARBA" id="ARBA00008757"/>
    </source>
</evidence>
<feature type="domain" description="DhaK" evidence="12">
    <location>
        <begin position="9"/>
        <end position="397"/>
    </location>
</feature>
<dbReference type="PANTHER" id="PTHR28629:SF4">
    <property type="entry name" value="TRIOKINASE_FMN CYCLASE"/>
    <property type="match status" value="1"/>
</dbReference>
<dbReference type="InterPro" id="IPR036117">
    <property type="entry name" value="DhaL_dom_sf"/>
</dbReference>
<comment type="catalytic activity">
    <reaction evidence="9">
        <text>D-glyceraldehyde + ATP = D-glyceraldehyde 3-phosphate + ADP + H(+)</text>
        <dbReference type="Rhea" id="RHEA:13941"/>
        <dbReference type="ChEBI" id="CHEBI:15378"/>
        <dbReference type="ChEBI" id="CHEBI:17378"/>
        <dbReference type="ChEBI" id="CHEBI:30616"/>
        <dbReference type="ChEBI" id="CHEBI:59776"/>
        <dbReference type="ChEBI" id="CHEBI:456216"/>
        <dbReference type="EC" id="2.7.1.28"/>
    </reaction>
</comment>
<dbReference type="PROSITE" id="PS51481">
    <property type="entry name" value="DHAK"/>
    <property type="match status" value="1"/>
</dbReference>
<protein>
    <submittedName>
        <fullName evidence="13">DAK1 DegV-like protein</fullName>
    </submittedName>
</protein>
<dbReference type="Gene3D" id="3.40.50.10440">
    <property type="entry name" value="Dihydroxyacetone kinase, domain 1"/>
    <property type="match status" value="1"/>
</dbReference>
<dbReference type="InterPro" id="IPR004007">
    <property type="entry name" value="DhaL_dom"/>
</dbReference>
<dbReference type="AlphaFoldDB" id="A0A8I2YX16"/>
<dbReference type="PANTHER" id="PTHR28629">
    <property type="entry name" value="TRIOKINASE/FMN CYCLASE"/>
    <property type="match status" value="1"/>
</dbReference>
<evidence type="ECO:0000259" key="12">
    <source>
        <dbReference type="PROSITE" id="PS51481"/>
    </source>
</evidence>
<evidence type="ECO:0000256" key="2">
    <source>
        <dbReference type="ARBA" id="ARBA00004778"/>
    </source>
</evidence>
<dbReference type="OrthoDB" id="1724672at2759"/>
<reference evidence="13" key="1">
    <citation type="submission" date="2021-03" db="EMBL/GenBank/DDBJ databases">
        <title>Evolutionary innovations through gain and loss of genes in the ectomycorrhizal Boletales.</title>
        <authorList>
            <person name="Wu G."/>
            <person name="Miyauchi S."/>
            <person name="Morin E."/>
            <person name="Yang Z.-L."/>
            <person name="Xu J."/>
            <person name="Martin F.M."/>
        </authorList>
    </citation>
    <scope>NUCLEOTIDE SEQUENCE</scope>
    <source>
        <strain evidence="13">BR01</strain>
    </source>
</reference>
<dbReference type="Gene3D" id="3.30.1180.20">
    <property type="entry name" value="Dihydroxyacetone kinase, domain 2"/>
    <property type="match status" value="1"/>
</dbReference>
<dbReference type="Gene3D" id="1.25.40.340">
    <property type="match status" value="2"/>
</dbReference>
<evidence type="ECO:0000256" key="10">
    <source>
        <dbReference type="ARBA" id="ARBA00048898"/>
    </source>
</evidence>
<dbReference type="SMART" id="SM01120">
    <property type="entry name" value="Dak2"/>
    <property type="match status" value="1"/>
</dbReference>
<dbReference type="Proteomes" id="UP000683000">
    <property type="component" value="Unassembled WGS sequence"/>
</dbReference>
<comment type="catalytic activity">
    <reaction evidence="10">
        <text>dihydroxyacetone + ATP = dihydroxyacetone phosphate + ADP + H(+)</text>
        <dbReference type="Rhea" id="RHEA:15773"/>
        <dbReference type="ChEBI" id="CHEBI:15378"/>
        <dbReference type="ChEBI" id="CHEBI:16016"/>
        <dbReference type="ChEBI" id="CHEBI:30616"/>
        <dbReference type="ChEBI" id="CHEBI:57642"/>
        <dbReference type="ChEBI" id="CHEBI:456216"/>
        <dbReference type="EC" id="2.7.1.29"/>
    </reaction>
</comment>
<proteinExistence type="inferred from homology"/>
<dbReference type="GO" id="GO:0050354">
    <property type="term" value="F:triokinase activity"/>
    <property type="evidence" value="ECO:0007669"/>
    <property type="project" value="UniProtKB-EC"/>
</dbReference>
<sequence length="685" mass="72165">MSNKHIFGSAEGVVLASLRGAVAQNPALRLHAPTKTVYVAHPLTPTQVAVISGGGAGHEPAHAGYVGHGMLMSMVSGDIFASPSAKQILVAIEFAAFAGLENAEGVKERDVVIVINNYTGDRLNFGLAIEQARARYPGLRITTVLNADDVSLLPQTRGGEEVNLVGPRGLGGNIFVCKVLGGYTTFGANGAATPPTSPRPTFGRTKLLGDALVANLRSIGATLGHCHVPGRQPHSAIELIADGQIELGLGLHNEPGVRRMPLTSPEWLITEMVSMIKGSGGGWRGSDIHVERNLKHEANETWIRQGDEIVLFINNLGGISVLEIGAVVELIRKELASHGIIPARIYSAPYMTSLNAPGFSISLVNVTRIEGIVDANSPADPIDLLALLDAPADALSWVGVKSWPTRFRSSSDGWDAEAEAVNSLQTIHASFCPDFLGTSSSSRGDHGVRGYTWIDLGFSAEEVARGIRGACHSVFAAEPDMTRFDTVVGDGDCGHTFVSGAKAILETLDQDGFQPQLLNPALFVSRAGEILEGSMGGTIGARTSILPESSQFLIVFPPVFAIFFTAWSNALRRDPSLSTGSYSPLKEALVALGKHTPARPGDRTVVDALVPLCESVTSTTTTMQNPGLKAMVEAVKKGAENTRGMKARLGRASYVTADDGEVPPDPGAWGVAAMVEGFVNGLIGS</sequence>